<sequence>MSTKSHRAFSILELLIVVSIISIVFFLVDVNFNKVKTETKSITKIKTLADERDQKLICYDECSKCGIFELNESIMLNEVKFSDFDENLTSYYIDYEGDILEYEYPSIEIEEQDFDVCFNFRYFKNNSSQKIIVKYFNNYYLFHSFFKDYEIFNTLEDAKNAYISEDRFPQDEDQFYGK</sequence>
<dbReference type="InterPro" id="IPR012902">
    <property type="entry name" value="N_methyl_site"/>
</dbReference>
<feature type="transmembrane region" description="Helical" evidence="1">
    <location>
        <begin position="12"/>
        <end position="32"/>
    </location>
</feature>
<keyword evidence="1" id="KW-1133">Transmembrane helix</keyword>
<reference evidence="2" key="1">
    <citation type="submission" date="2020-01" db="EMBL/GenBank/DDBJ databases">
        <authorList>
            <person name="Meier V. D."/>
            <person name="Meier V D."/>
        </authorList>
    </citation>
    <scope>NUCLEOTIDE SEQUENCE</scope>
    <source>
        <strain evidence="2">HLG_WM_MAG_12</strain>
    </source>
</reference>
<protein>
    <recommendedName>
        <fullName evidence="3">Prepilin-type N-terminal cleavage/methylation domain-containing protein</fullName>
    </recommendedName>
</protein>
<keyword evidence="1" id="KW-0812">Transmembrane</keyword>
<gene>
    <name evidence="2" type="ORF">HELGO_WM21054</name>
</gene>
<organism evidence="2">
    <name type="scientific">uncultured Campylobacterales bacterium</name>
    <dbReference type="NCBI Taxonomy" id="352960"/>
    <lineage>
        <taxon>Bacteria</taxon>
        <taxon>Pseudomonadati</taxon>
        <taxon>Campylobacterota</taxon>
        <taxon>Epsilonproteobacteria</taxon>
        <taxon>Campylobacterales</taxon>
        <taxon>environmental samples</taxon>
    </lineage>
</organism>
<evidence type="ECO:0008006" key="3">
    <source>
        <dbReference type="Google" id="ProtNLM"/>
    </source>
</evidence>
<dbReference type="NCBIfam" id="TIGR02532">
    <property type="entry name" value="IV_pilin_GFxxxE"/>
    <property type="match status" value="1"/>
</dbReference>
<accession>A0A6S6TA88</accession>
<proteinExistence type="predicted"/>
<evidence type="ECO:0000256" key="1">
    <source>
        <dbReference type="SAM" id="Phobius"/>
    </source>
</evidence>
<name>A0A6S6TA88_9BACT</name>
<evidence type="ECO:0000313" key="2">
    <source>
        <dbReference type="EMBL" id="CAA6812033.1"/>
    </source>
</evidence>
<dbReference type="AlphaFoldDB" id="A0A6S6TA88"/>
<keyword evidence="1" id="KW-0472">Membrane</keyword>
<dbReference type="EMBL" id="CACVAW010000045">
    <property type="protein sequence ID" value="CAA6812033.1"/>
    <property type="molecule type" value="Genomic_DNA"/>
</dbReference>